<feature type="transmembrane region" description="Helical" evidence="6">
    <location>
        <begin position="3020"/>
        <end position="3043"/>
    </location>
</feature>
<dbReference type="NCBIfam" id="TIGR02232">
    <property type="entry name" value="myxo_disulf_rpt"/>
    <property type="match status" value="1"/>
</dbReference>
<dbReference type="Gene3D" id="2.10.220.10">
    <property type="entry name" value="Hormone Receptor, Insulin-like Growth Factor Receptor 1, Chain A, domain 2"/>
    <property type="match status" value="1"/>
</dbReference>
<evidence type="ECO:0000256" key="5">
    <source>
        <dbReference type="SAM" id="MobiDB-lite"/>
    </source>
</evidence>
<dbReference type="Pfam" id="PF13385">
    <property type="entry name" value="Laminin_G_3"/>
    <property type="match status" value="1"/>
</dbReference>
<evidence type="ECO:0008006" key="9">
    <source>
        <dbReference type="Google" id="ProtNLM"/>
    </source>
</evidence>
<gene>
    <name evidence="7" type="primary">Contig10962.g11728</name>
    <name evidence="7" type="ORF">STYLEM_15228</name>
</gene>
<evidence type="ECO:0000256" key="2">
    <source>
        <dbReference type="ARBA" id="ARBA00022737"/>
    </source>
</evidence>
<keyword evidence="6" id="KW-1133">Transmembrane helix</keyword>
<evidence type="ECO:0000256" key="3">
    <source>
        <dbReference type="ARBA" id="ARBA00023157"/>
    </source>
</evidence>
<dbReference type="InterPro" id="IPR009030">
    <property type="entry name" value="Growth_fac_rcpt_cys_sf"/>
</dbReference>
<keyword evidence="2" id="KW-0677">Repeat</keyword>
<name>A0A078AY47_STYLE</name>
<feature type="transmembrane region" description="Helical" evidence="6">
    <location>
        <begin position="3142"/>
        <end position="3166"/>
    </location>
</feature>
<feature type="transmembrane region" description="Helical" evidence="6">
    <location>
        <begin position="2988"/>
        <end position="3008"/>
    </location>
</feature>
<evidence type="ECO:0000256" key="4">
    <source>
        <dbReference type="SAM" id="Coils"/>
    </source>
</evidence>
<dbReference type="InterPro" id="IPR006212">
    <property type="entry name" value="Furin_repeat"/>
</dbReference>
<dbReference type="InterPro" id="IPR011936">
    <property type="entry name" value="Myxo_disulph_rpt"/>
</dbReference>
<dbReference type="SMART" id="SM00261">
    <property type="entry name" value="FU"/>
    <property type="match status" value="2"/>
</dbReference>
<dbReference type="OrthoDB" id="292058at2759"/>
<evidence type="ECO:0000313" key="7">
    <source>
        <dbReference type="EMBL" id="CDW86137.1"/>
    </source>
</evidence>
<feature type="transmembrane region" description="Helical" evidence="6">
    <location>
        <begin position="3092"/>
        <end position="3111"/>
    </location>
</feature>
<evidence type="ECO:0000256" key="6">
    <source>
        <dbReference type="SAM" id="Phobius"/>
    </source>
</evidence>
<sequence>MIDRYGTTQYPLNIYQAVTIGIESDRLTVPYMQGKATHLKTDTPIISVTQGIWFRQYLKLLILQSPYGTTSEFVGVGKQNQPGSYLNVMDVHYNNRISGQFVDYQYFEEEIYLQQMKAQREIDFPAYSFPDTSTPYSKALRIEKRIKIKGIKRDVQSYTIEMWIKFLTLPTQIFLLYGECETPNLACEKMRFSLDTAAKSLQHQVNDQFIKTQTMTSSVLSNYQDWNYVSTGFIEDSNFPDRAKVFFLQNIKFEEQIINTYTSNFQFSEDYIFIAAKSTAESLTPQIYIKELRAWSPMRSQHDLIMFRRKYLDAIQPAGLLQYYRIDWNPTYPTIIRDYCVNNLGQQAIENENTLWDTSTFFVCSTGTYVSGTSCTAETAENEYIIPQTSAIGWNIEITLDNQDILVEVWVLTQSATTSYIIADHAECNLGDCLFKYTASKELQYIQDQTITPYTVLNSSVNTGGWNHFAYLVSENYIQLFFNKIDLGQQMLTSQQTNRHLMLSRSSKFKGYFKELKIYTGFDINDRNFIYMVLKNSQGVISIPTEYPFLVAYYKLTSPDSITMTDAYSKFYLQVFANYFPQSKKSINNEYPFNFDHLSLYPYQDSVGQIIKLGQVVYLKNEFSVMFWVQFFFVNILNSVLLKIRWVCQGWYHIAFTSVSQQAGSLVINGLGDYKQREYYSNSHGDCSDTTPATAINLNVDVKDTISLKEFTFINDAISINQQKVVAFTPFKYKNQALIYNRLDSEQNYGQIQDDIYFIKNQVNYQGSERRAVYFEWRYDPYSPMLCNDTNQYQPLNLQCAKAYFREKKFGDCYISNWDNSQILDPFTGNVASGMYLGIGAWVRVTSSPSISNAYFTYVRVGSQNDGHISLLGQNSPTPPSYKTLRMGGEIYGRNSLGSITGANAISQDSSSSGDCTSQTYCFLFTIASSNSIQTYSSGVKVAGPASHSIASQVIDNIISIGCSASSVDNQWTGYIQHVRVIFAQNDYTPSDITKMMRQNAPPINNIGVEYDLRYDLTSQDLEYETFDPTDDLSYLMYTANSPDTSINHDQIIQMRRSTQTLDIKNSIPIIIEKDLIEYSIQFWVYTTTSTSIFNIDGQMILNVINQRYLEIQTGQLILKFTIAIWCSSTLLNKVKNILVKATHKQMNFGNMDKVLTLLIYILALQEYQPLVNLAKVMIPMSAQQKSILYFKVQKNDLKVLFSEDNPSLNQNVYIDTLVKASIVRLSSIEVSSWHHYSFQFDVEDSLKIYTDGNDLQQTVDIASENLGSPNKAAITICPGICQKFSIYDLKIWNDFQVYTYSDVIYMNKSIGNSNKLLAYYPFDEMWGNILKDDVYGYQVELFNYDHTQNYKLIRWEDSDFYTANYQQPLICQHNHIYDYDLRQCVLQQDTYYTIEFVNTNNPVKLDLSTNRYYSKEWTFDYYFKYITYNDPLTGGPDLPIIGSDICTNTGSKLESTIRETNGNRYFSTTVKDNSGSTDVQFNVINAISENTWYQITITNQASASSFAFHYLNLDNASKISSRNFQSLAACDYMISNSKTGQVNNDLRVRIKELRIWNKDLNLIELNNYDKMTLPKRYLEIAALFKFQDLNFVDEVTGMYNLKDDLVDYRIKYDTGIRTNCPLGFRQFYNGYSYSIQSKEDVGLLKLLKIGSLTLSDQNIYIKNPIIIFPSVNQYQSFYQARMQRFMIMNKIVYMTERTSLQVYDLKTLQLQSINSVNGGVSYVHQPQGCPGDTDQDDKTIGGCLPKSTMKMFNTNFNTAFSSSTVNFKYHFTTGLWLNVVKLNPLSTLEFFKLKNVLQLQVLQDKTLNIITFKASTSPLSKNSMNFQIDEGVWIAVAAVKTNQGFWEIYSKNMFKDEIEDTRDSYYGKLTQLVIGDVTLKSHVLKIKNVFGFARQLLPGQLMECFHKRISSYDFRYSLLFYYRMDEDKGQYFYDDTIYKNQMNLTTPVTQGYATWDRKWEQVIFNEETWTLDFVTHQYLDRGIYFQKGKTKRLTLAPMLENIQNEFSLEFCLYLKDIQSSQVVLGITQITRIMLRGENTVDFYPDLSNYITISPTQTANNLKDKWLYVSVANSVKFQKSYISIDNTSLTEIQTKLSGYSHVINTLTPISFYIGDDTNSFTGFLRHVKIFRAYRSLGQSRSSIHHEMGFYLGLNNENLAALYPLTEPFGYFVREQKTGILSFFSLTDYEHISYPSRPVMCNGDLRYSDLGFCESNQRFLKLNQEIQFKIPLKNSKCFTLSFWAYFKLLKDQFVIIITDRITLIFDSSQDSIILRDGLNAFTLKRLDQMLNSKFTKKWIQASVKLCDELDQLYIVIAYQSGSTIESESRGNDAYKVDFSSETTNKICAFTSTLDNDLYLKEIQFYSTYVSTYWITNYGMKTKNKDNNMLVGYYKLDENSGYTLLNTATNASTPDSITQPVGSISWVFEDQIYSVTSQTPALYCLETFTQLVDQHCEMWSECSPACFNNRECSGPMEPDCYQPPTTYYFNSTFENYYLDCYSLCFTCNTYWYNNCDDCQIGIITFRQQCLLICPQDWYKGYQTDLDILTCYKCDNPYCICDADHKNACYSCVLGSNRLYITTPKPDCIERCPDGTYYNQNGLRCDDCAYQCATCYGGKNGECMLCAQNYTFNDGRCLEPTCQGNEYLSVYLECLECDESCESCVGSGNKNCTKCSNPYQFSQGQCLLCDEIEGMKSPKINGICDEICGDGLFLGIHQCDDSNLVNGDGCDDNCNIESGFNCDATQCVKIQGPKPILKINDQNSLLTVSFDQRIIIEEGALSQNDLDIQIKKPNGQFIKIDWEGSVDKDFVKLNKLEVKLTIKTSLKGNEIQIMPDGKLFRSKQYETLIANGQKAQIKLFKMDYTISNLNKVISRYKQVTTQTLVATATTSYILKLLLQGSFGQMFEMINTIQILYYMPLIQIRYTQLLKDTLKNLQMSTLNIPVPGLDDEQHVFNRLFADDQYNDFPFNEAFYDFGIQGTVFVLIYKPKLIIWIIAIGGYPMFHLINKLYKRKDWIEGFYRFNFAIQAFIELYLEMCILCLIGIFNTLITVLPLNLTDVIMRNFDKLHLEEFDHRYGALIDNQRVRPNKTIINMWIPLFFIRRFMYAATIVLFQKNGVLQLSISAFITLVVLLWAIAIRPFKTFISNFLTIYNETTILFCFIASFYFNQDDKSDSEREDVSYIIIMVITACVALNLLAMIGEMVKNIFSMLKIFFQFIFREDIKPKKQESKIKNARVQDEKRNESKEQFYSEDDTLARTFQNSTLKNILSDHARSPKKIDKQQIYVSKLEQFQKAEQDYSAYENINQNSIFNTSVSNNDRFDLTKESIFSDTYLFSPEIKVTKRRSSLGILIKNLKRNEKNVKSQIINANEKQDQSNWSIPNMTIQKLSNEFEKSEDNKMQEEEKTSQPQDVIDQIKRRQLRNQQQNNLQYQRRKNSLNILQGRAEVDQGIKDQQISDDEIVNVSKNSPSKGITLGWNKNQRSSQGNQQFQNWK</sequence>
<keyword evidence="6" id="KW-0812">Transmembrane</keyword>
<keyword evidence="8" id="KW-1185">Reference proteome</keyword>
<organism evidence="7 8">
    <name type="scientific">Stylonychia lemnae</name>
    <name type="common">Ciliate</name>
    <dbReference type="NCBI Taxonomy" id="5949"/>
    <lineage>
        <taxon>Eukaryota</taxon>
        <taxon>Sar</taxon>
        <taxon>Alveolata</taxon>
        <taxon>Ciliophora</taxon>
        <taxon>Intramacronucleata</taxon>
        <taxon>Spirotrichea</taxon>
        <taxon>Stichotrichia</taxon>
        <taxon>Sporadotrichida</taxon>
        <taxon>Oxytrichidae</taxon>
        <taxon>Stylonychinae</taxon>
        <taxon>Stylonychia</taxon>
    </lineage>
</organism>
<feature type="coiled-coil region" evidence="4">
    <location>
        <begin position="3350"/>
        <end position="3439"/>
    </location>
</feature>
<accession>A0A078AY47</accession>
<protein>
    <recommendedName>
        <fullName evidence="9">VSP domain containing protein</fullName>
    </recommendedName>
</protein>
<dbReference type="EMBL" id="CCKQ01014384">
    <property type="protein sequence ID" value="CDW86137.1"/>
    <property type="molecule type" value="Genomic_DNA"/>
</dbReference>
<reference evidence="7 8" key="1">
    <citation type="submission" date="2014-06" db="EMBL/GenBank/DDBJ databases">
        <authorList>
            <person name="Swart Estienne"/>
        </authorList>
    </citation>
    <scope>NUCLEOTIDE SEQUENCE [LARGE SCALE GENOMIC DNA]</scope>
    <source>
        <strain evidence="7 8">130c</strain>
    </source>
</reference>
<proteinExistence type="predicted"/>
<dbReference type="SUPFAM" id="SSF57184">
    <property type="entry name" value="Growth factor receptor domain"/>
    <property type="match status" value="1"/>
</dbReference>
<dbReference type="CDD" id="cd00064">
    <property type="entry name" value="FU"/>
    <property type="match status" value="2"/>
</dbReference>
<feature type="transmembrane region" description="Helical" evidence="6">
    <location>
        <begin position="3178"/>
        <end position="3198"/>
    </location>
</feature>
<keyword evidence="1" id="KW-0732">Signal</keyword>
<dbReference type="InParanoid" id="A0A078AY47"/>
<feature type="transmembrane region" description="Helical" evidence="6">
    <location>
        <begin position="3116"/>
        <end position="3136"/>
    </location>
</feature>
<evidence type="ECO:0000313" key="8">
    <source>
        <dbReference type="Proteomes" id="UP000039865"/>
    </source>
</evidence>
<keyword evidence="6" id="KW-0472">Membrane</keyword>
<keyword evidence="4" id="KW-0175">Coiled coil</keyword>
<evidence type="ECO:0000256" key="1">
    <source>
        <dbReference type="ARBA" id="ARBA00022729"/>
    </source>
</evidence>
<dbReference type="Gene3D" id="2.60.120.200">
    <property type="match status" value="1"/>
</dbReference>
<dbReference type="Proteomes" id="UP000039865">
    <property type="component" value="Unassembled WGS sequence"/>
</dbReference>
<keyword evidence="3" id="KW-1015">Disulfide bond</keyword>
<feature type="region of interest" description="Disordered" evidence="5">
    <location>
        <begin position="3462"/>
        <end position="3492"/>
    </location>
</feature>